<dbReference type="GO" id="GO:0102559">
    <property type="term" value="F:peptide chain release factor N(5)-glutamine methyltransferase activity"/>
    <property type="evidence" value="ECO:0007669"/>
    <property type="project" value="UniProtKB-EC"/>
</dbReference>
<feature type="domain" description="Release factor glutamine methyltransferase N-terminal" evidence="4">
    <location>
        <begin position="59"/>
        <end position="130"/>
    </location>
</feature>
<evidence type="ECO:0000313" key="6">
    <source>
        <dbReference type="Proteomes" id="UP000618733"/>
    </source>
</evidence>
<evidence type="ECO:0000256" key="2">
    <source>
        <dbReference type="SAM" id="MobiDB-lite"/>
    </source>
</evidence>
<accession>A0A934QDC4</accession>
<dbReference type="Proteomes" id="UP000618733">
    <property type="component" value="Unassembled WGS sequence"/>
</dbReference>
<keyword evidence="1" id="KW-0808">Transferase</keyword>
<dbReference type="EC" id="2.1.1.297" evidence="1"/>
<feature type="domain" description="Methyltransferase" evidence="3">
    <location>
        <begin position="174"/>
        <end position="233"/>
    </location>
</feature>
<dbReference type="CDD" id="cd02440">
    <property type="entry name" value="AdoMet_MTases"/>
    <property type="match status" value="1"/>
</dbReference>
<dbReference type="Gene3D" id="3.40.50.150">
    <property type="entry name" value="Vaccinia Virus protein VP39"/>
    <property type="match status" value="1"/>
</dbReference>
<comment type="similarity">
    <text evidence="1">Belongs to the protein N5-glutamine methyltransferase family. PrmC subfamily.</text>
</comment>
<dbReference type="InterPro" id="IPR029063">
    <property type="entry name" value="SAM-dependent_MTases_sf"/>
</dbReference>
<dbReference type="AlphaFoldDB" id="A0A934QDC4"/>
<dbReference type="InterPro" id="IPR040758">
    <property type="entry name" value="PrmC_N"/>
</dbReference>
<comment type="function">
    <text evidence="1">Methylates the class 1 translation termination release factors RF1/PrfA and RF2/PrfB on the glutamine residue of the universally conserved GGQ motif.</text>
</comment>
<feature type="region of interest" description="Disordered" evidence="2">
    <location>
        <begin position="235"/>
        <end position="260"/>
    </location>
</feature>
<dbReference type="InterPro" id="IPR050320">
    <property type="entry name" value="N5-glutamine_MTase"/>
</dbReference>
<dbReference type="InterPro" id="IPR041698">
    <property type="entry name" value="Methyltransf_25"/>
</dbReference>
<keyword evidence="1 5" id="KW-0489">Methyltransferase</keyword>
<evidence type="ECO:0000256" key="1">
    <source>
        <dbReference type="HAMAP-Rule" id="MF_02126"/>
    </source>
</evidence>
<feature type="binding site" evidence="1">
    <location>
        <position position="284"/>
    </location>
    <ligand>
        <name>S-adenosyl-L-methionine</name>
        <dbReference type="ChEBI" id="CHEBI:59789"/>
    </ligand>
</feature>
<feature type="compositionally biased region" description="Low complexity" evidence="2">
    <location>
        <begin position="239"/>
        <end position="260"/>
    </location>
</feature>
<dbReference type="Pfam" id="PF17827">
    <property type="entry name" value="PrmC_N"/>
    <property type="match status" value="1"/>
</dbReference>
<dbReference type="InterPro" id="IPR019874">
    <property type="entry name" value="RF_methyltr_PrmC"/>
</dbReference>
<name>A0A934QDC4_9MICO</name>
<comment type="catalytic activity">
    <reaction evidence="1">
        <text>L-glutaminyl-[peptide chain release factor] + S-adenosyl-L-methionine = N(5)-methyl-L-glutaminyl-[peptide chain release factor] + S-adenosyl-L-homocysteine + H(+)</text>
        <dbReference type="Rhea" id="RHEA:42896"/>
        <dbReference type="Rhea" id="RHEA-COMP:10271"/>
        <dbReference type="Rhea" id="RHEA-COMP:10272"/>
        <dbReference type="ChEBI" id="CHEBI:15378"/>
        <dbReference type="ChEBI" id="CHEBI:30011"/>
        <dbReference type="ChEBI" id="CHEBI:57856"/>
        <dbReference type="ChEBI" id="CHEBI:59789"/>
        <dbReference type="ChEBI" id="CHEBI:61891"/>
        <dbReference type="EC" id="2.1.1.297"/>
    </reaction>
</comment>
<keyword evidence="1" id="KW-0949">S-adenosyl-L-methionine</keyword>
<dbReference type="Pfam" id="PF13649">
    <property type="entry name" value="Methyltransf_25"/>
    <property type="match status" value="1"/>
</dbReference>
<dbReference type="EMBL" id="JAEHOI010000011">
    <property type="protein sequence ID" value="MBK0422561.1"/>
    <property type="molecule type" value="Genomic_DNA"/>
</dbReference>
<comment type="caution">
    <text evidence="5">The sequence shown here is derived from an EMBL/GenBank/DDBJ whole genome shotgun (WGS) entry which is preliminary data.</text>
</comment>
<feature type="binding site" evidence="1">
    <location>
        <begin position="284"/>
        <end position="287"/>
    </location>
    <ligand>
        <name>substrate</name>
    </ligand>
</feature>
<organism evidence="5 6">
    <name type="scientific">Leucobacter edaphi</name>
    <dbReference type="NCBI Taxonomy" id="2796472"/>
    <lineage>
        <taxon>Bacteria</taxon>
        <taxon>Bacillati</taxon>
        <taxon>Actinomycetota</taxon>
        <taxon>Actinomycetes</taxon>
        <taxon>Micrococcales</taxon>
        <taxon>Microbacteriaceae</taxon>
        <taxon>Leucobacter</taxon>
    </lineage>
</organism>
<dbReference type="SUPFAM" id="SSF53335">
    <property type="entry name" value="S-adenosyl-L-methionine-dependent methyltransferases"/>
    <property type="match status" value="1"/>
</dbReference>
<protein>
    <recommendedName>
        <fullName evidence="1">Release factor glutamine methyltransferase</fullName>
        <shortName evidence="1">RF MTase</shortName>
        <ecNumber evidence="1">2.1.1.297</ecNumber>
    </recommendedName>
    <alternativeName>
        <fullName evidence="1">N5-glutamine methyltransferase PrmC</fullName>
    </alternativeName>
    <alternativeName>
        <fullName evidence="1">Protein-(glutamine-N5) MTase PrmC</fullName>
    </alternativeName>
    <alternativeName>
        <fullName evidence="1">Protein-glutamine N-methyltransferase PrmC</fullName>
    </alternativeName>
</protein>
<evidence type="ECO:0000259" key="4">
    <source>
        <dbReference type="Pfam" id="PF17827"/>
    </source>
</evidence>
<reference evidence="5" key="1">
    <citation type="submission" date="2020-12" db="EMBL/GenBank/DDBJ databases">
        <title>Leucobacter sp. CAS2, isolated from Chromium sludge.</title>
        <authorList>
            <person name="Xu Z."/>
        </authorList>
    </citation>
    <scope>NUCLEOTIDE SEQUENCE</scope>
    <source>
        <strain evidence="5">CSA2</strain>
    </source>
</reference>
<sequence>MQRCITPGIPGTCGGSLPRRSAARAGANRVWESGGVNHPESADPAGVADPAGPVSIAALLAELEALIAAGGVEDAGVDAAILLSHVLGVPRGRLQVLAVLGETVAPAAAGRSRALAEERASRVPLQHLTGRAPFRGIELSVGPGVFVPRPETEGVAQFAIDALLNSPDPEPIAVDLCTGSGAIALSLAHEVPTARIYAVEKSPEAAAWAARNVAEWGDGRVRLIHGDVAELDPRRAAGEPRAAAGSGPAAGGKSAPGAGRATATAPALAEVAALAGRCHVLVSNPPYVPAAMVPRDPEVRDHDPELALYSGEDGLDLIRVISRAGLGLVRQGGALVLEHAEGQGAAIRELLTADGWRAAATHPDLTGRDRATTAIR</sequence>
<comment type="caution">
    <text evidence="1">Lacks conserved residue(s) required for the propagation of feature annotation.</text>
</comment>
<dbReference type="HAMAP" id="MF_02126">
    <property type="entry name" value="RF_methyltr_PrmC"/>
    <property type="match status" value="1"/>
</dbReference>
<keyword evidence="6" id="KW-1185">Reference proteome</keyword>
<gene>
    <name evidence="1" type="primary">prmC</name>
    <name evidence="5" type="ORF">JD292_10810</name>
</gene>
<dbReference type="Gene3D" id="1.10.8.10">
    <property type="entry name" value="DNA helicase RuvA subunit, C-terminal domain"/>
    <property type="match status" value="1"/>
</dbReference>
<dbReference type="PANTHER" id="PTHR18895:SF74">
    <property type="entry name" value="MTRF1L RELEASE FACTOR GLUTAMINE METHYLTRANSFERASE"/>
    <property type="match status" value="1"/>
</dbReference>
<evidence type="ECO:0000259" key="3">
    <source>
        <dbReference type="Pfam" id="PF13649"/>
    </source>
</evidence>
<dbReference type="PANTHER" id="PTHR18895">
    <property type="entry name" value="HEMK METHYLTRANSFERASE"/>
    <property type="match status" value="1"/>
</dbReference>
<evidence type="ECO:0000313" key="5">
    <source>
        <dbReference type="EMBL" id="MBK0422561.1"/>
    </source>
</evidence>
<dbReference type="GO" id="GO:0032259">
    <property type="term" value="P:methylation"/>
    <property type="evidence" value="ECO:0007669"/>
    <property type="project" value="UniProtKB-KW"/>
</dbReference>
<feature type="binding site" evidence="1">
    <location>
        <position position="200"/>
    </location>
    <ligand>
        <name>S-adenosyl-L-methionine</name>
        <dbReference type="ChEBI" id="CHEBI:59789"/>
    </ligand>
</feature>
<proteinExistence type="inferred from homology"/>